<dbReference type="InterPro" id="IPR016181">
    <property type="entry name" value="Acyl_CoA_acyltransferase"/>
</dbReference>
<evidence type="ECO:0000313" key="2">
    <source>
        <dbReference type="Proteomes" id="UP000434475"/>
    </source>
</evidence>
<dbReference type="AlphaFoldDB" id="A0A6I2R3C4"/>
<reference evidence="1 2" key="1">
    <citation type="journal article" date="2019" name="Nat. Med.">
        <title>A library of human gut bacterial isolates paired with longitudinal multiomics data enables mechanistic microbiome research.</title>
        <authorList>
            <person name="Poyet M."/>
            <person name="Groussin M."/>
            <person name="Gibbons S.M."/>
            <person name="Avila-Pacheco J."/>
            <person name="Jiang X."/>
            <person name="Kearney S.M."/>
            <person name="Perrotta A.R."/>
            <person name="Berdy B."/>
            <person name="Zhao S."/>
            <person name="Lieberman T.D."/>
            <person name="Swanson P.K."/>
            <person name="Smith M."/>
            <person name="Roesemann S."/>
            <person name="Alexander J.E."/>
            <person name="Rich S.A."/>
            <person name="Livny J."/>
            <person name="Vlamakis H."/>
            <person name="Clish C."/>
            <person name="Bullock K."/>
            <person name="Deik A."/>
            <person name="Scott J."/>
            <person name="Pierce K.A."/>
            <person name="Xavier R.J."/>
            <person name="Alm E.J."/>
        </authorList>
    </citation>
    <scope>NUCLEOTIDE SEQUENCE [LARGE SCALE GENOMIC DNA]</scope>
    <source>
        <strain evidence="1 2">BIOML-A2</strain>
    </source>
</reference>
<dbReference type="Proteomes" id="UP000434475">
    <property type="component" value="Unassembled WGS sequence"/>
</dbReference>
<dbReference type="EMBL" id="WKPR01000009">
    <property type="protein sequence ID" value="MSB19983.1"/>
    <property type="molecule type" value="Genomic_DNA"/>
</dbReference>
<proteinExistence type="predicted"/>
<organism evidence="1 2">
    <name type="scientific">Flavonifractor plautii</name>
    <name type="common">Fusobacterium plautii</name>
    <dbReference type="NCBI Taxonomy" id="292800"/>
    <lineage>
        <taxon>Bacteria</taxon>
        <taxon>Bacillati</taxon>
        <taxon>Bacillota</taxon>
        <taxon>Clostridia</taxon>
        <taxon>Eubacteriales</taxon>
        <taxon>Oscillospiraceae</taxon>
        <taxon>Flavonifractor</taxon>
    </lineage>
</organism>
<dbReference type="SUPFAM" id="SSF55729">
    <property type="entry name" value="Acyl-CoA N-acyltransferases (Nat)"/>
    <property type="match status" value="1"/>
</dbReference>
<gene>
    <name evidence="1" type="ORF">GKE97_10695</name>
</gene>
<comment type="caution">
    <text evidence="1">The sequence shown here is derived from an EMBL/GenBank/DDBJ whole genome shotgun (WGS) entry which is preliminary data.</text>
</comment>
<accession>A0A6I2R3C4</accession>
<sequence>MTEKPLQAKIRYTRALGTPYVRGKPVEVGKNLSRYKADAPITIGDTVPGQEIYWFEVGNLLIAFEPVLYATHYGTMKELELVHGRQITIDGKVYTCRLIQALQKDGPNGELRMSDEMEEFERVANGWSVFSRQCFLAQEGNFNRILMSAAPANLAMGYAWYPVLEPLAQKPEALVGKEVALDAGQYGTISGVLEDVGDYDLLIGGISSVLIDPSCMCQVSGEKVIVSCDAVSSLQGATDLDYSVRLLTAADEYIIHDLSARIQNEYLGGILSMEGFPYGLFAKNELVGYCMICPAHGSLGLSKEEAWRVRPDDGLLIDDFFIQPEHSVKGRMEQLLKASIAKVTKEKGWEGTKDPHWVFFLPANAEEPALFEILGFSELCGKKGLPVMGLEII</sequence>
<dbReference type="RefSeq" id="WP_108981774.1">
    <property type="nucleotide sequence ID" value="NZ_WKPR01000009.1"/>
</dbReference>
<evidence type="ECO:0000313" key="1">
    <source>
        <dbReference type="EMBL" id="MSB19983.1"/>
    </source>
</evidence>
<evidence type="ECO:0008006" key="3">
    <source>
        <dbReference type="Google" id="ProtNLM"/>
    </source>
</evidence>
<protein>
    <recommendedName>
        <fullName evidence="3">N-acetyltransferase domain-containing protein</fullName>
    </recommendedName>
</protein>
<name>A0A6I2R3C4_FLAPL</name>